<dbReference type="InterPro" id="IPR011009">
    <property type="entry name" value="Kinase-like_dom_sf"/>
</dbReference>
<dbReference type="AlphaFoldDB" id="A0AAU8IQS9"/>
<dbReference type="GO" id="GO:0019748">
    <property type="term" value="P:secondary metabolic process"/>
    <property type="evidence" value="ECO:0007669"/>
    <property type="project" value="InterPro"/>
</dbReference>
<reference evidence="1" key="1">
    <citation type="submission" date="2024-06" db="EMBL/GenBank/DDBJ databases">
        <title>Streptomyces sp. strain HUAS MG91 genome sequences.</title>
        <authorList>
            <person name="Mo P."/>
        </authorList>
    </citation>
    <scope>NUCLEOTIDE SEQUENCE</scope>
    <source>
        <strain evidence="1">HUAS MG91</strain>
    </source>
</reference>
<dbReference type="Gene3D" id="3.90.1200.10">
    <property type="match status" value="1"/>
</dbReference>
<dbReference type="InterPro" id="IPR006748">
    <property type="entry name" value="NH2Glyco/OHUrea_AB-resist_kin"/>
</dbReference>
<dbReference type="EMBL" id="CP159534">
    <property type="protein sequence ID" value="XCJ70179.1"/>
    <property type="molecule type" value="Genomic_DNA"/>
</dbReference>
<proteinExistence type="predicted"/>
<gene>
    <name evidence="1" type="ORF">ABII15_09445</name>
</gene>
<dbReference type="SUPFAM" id="SSF56112">
    <property type="entry name" value="Protein kinase-like (PK-like)"/>
    <property type="match status" value="1"/>
</dbReference>
<dbReference type="Pfam" id="PF04655">
    <property type="entry name" value="APH_6_hur"/>
    <property type="match status" value="1"/>
</dbReference>
<sequence length="310" mass="34024">MIEVPEAFARGTVAREGEPGAAWIAELPHLVAELLERWQCVPDGAVLHGGVGVIVPVRRRGGTPAALKVSFPHPGNVHEPDALELWDGHGAVRLHERADDRFAMLLERAAGPTLAECGEPDTMMSVAGRLSRRLAVPAPPELPRLRDRADEWETQLRTDEDEFAHPLPSRMVAVAFDTVRDLGRDQPGLLVHGDLHARNILRAGREPWLAVDPKGCAGDPAYDAGTVIKAHLLFLLAEDDLDKAVRRSLDIFTDAAGLDRDRVRRWCQLRAVQTVFWALRYGPGRERPGLDRDGVVALAGRLAALLTEEV</sequence>
<organism evidence="1">
    <name type="scientific">Streptomyces tabacisoli</name>
    <dbReference type="NCBI Taxonomy" id="3156398"/>
    <lineage>
        <taxon>Bacteria</taxon>
        <taxon>Bacillati</taxon>
        <taxon>Actinomycetota</taxon>
        <taxon>Actinomycetes</taxon>
        <taxon>Kitasatosporales</taxon>
        <taxon>Streptomycetaceae</taxon>
        <taxon>Streptomyces</taxon>
    </lineage>
</organism>
<name>A0AAU8IQS9_9ACTN</name>
<protein>
    <submittedName>
        <fullName evidence="1">Aminoglycoside phosphotransferase family protein</fullName>
    </submittedName>
</protein>
<accession>A0AAU8IQS9</accession>
<dbReference type="RefSeq" id="WP_353941834.1">
    <property type="nucleotide sequence ID" value="NZ_CP159534.1"/>
</dbReference>
<dbReference type="KEGG" id="stac:ABII15_09445"/>
<dbReference type="GO" id="GO:0016773">
    <property type="term" value="F:phosphotransferase activity, alcohol group as acceptor"/>
    <property type="evidence" value="ECO:0007669"/>
    <property type="project" value="InterPro"/>
</dbReference>
<evidence type="ECO:0000313" key="1">
    <source>
        <dbReference type="EMBL" id="XCJ70179.1"/>
    </source>
</evidence>